<dbReference type="InterPro" id="IPR011250">
    <property type="entry name" value="OMP/PagP_B-barrel"/>
</dbReference>
<evidence type="ECO:0000256" key="2">
    <source>
        <dbReference type="SAM" id="SignalP"/>
    </source>
</evidence>
<dbReference type="InterPro" id="IPR027385">
    <property type="entry name" value="Beta-barrel_OMP"/>
</dbReference>
<organism evidence="4 5">
    <name type="scientific">Parvularcula maris</name>
    <dbReference type="NCBI Taxonomy" id="2965077"/>
    <lineage>
        <taxon>Bacteria</taxon>
        <taxon>Pseudomonadati</taxon>
        <taxon>Pseudomonadota</taxon>
        <taxon>Alphaproteobacteria</taxon>
        <taxon>Parvularculales</taxon>
        <taxon>Parvularculaceae</taxon>
        <taxon>Parvularcula</taxon>
    </lineage>
</organism>
<keyword evidence="1 2" id="KW-0732">Signal</keyword>
<evidence type="ECO:0000256" key="1">
    <source>
        <dbReference type="ARBA" id="ARBA00022729"/>
    </source>
</evidence>
<dbReference type="AlphaFoldDB" id="A0A9X2L7D1"/>
<accession>A0A9X2L7D1</accession>
<dbReference type="SUPFAM" id="SSF56925">
    <property type="entry name" value="OMPA-like"/>
    <property type="match status" value="1"/>
</dbReference>
<name>A0A9X2L7D1_9PROT</name>
<evidence type="ECO:0000313" key="5">
    <source>
        <dbReference type="Proteomes" id="UP001142610"/>
    </source>
</evidence>
<feature type="chain" id="PRO_5040791933" evidence="2">
    <location>
        <begin position="23"/>
        <end position="237"/>
    </location>
</feature>
<evidence type="ECO:0000259" key="3">
    <source>
        <dbReference type="Pfam" id="PF13505"/>
    </source>
</evidence>
<reference evidence="4" key="1">
    <citation type="submission" date="2022-07" db="EMBL/GenBank/DDBJ databases">
        <title>Parvularcula maris sp. nov., an algicidal bacterium isolated from seawater.</title>
        <authorList>
            <person name="Li F."/>
        </authorList>
    </citation>
    <scope>NUCLEOTIDE SEQUENCE</scope>
    <source>
        <strain evidence="4">BGMRC 0090</strain>
    </source>
</reference>
<sequence length="237" mass="25029">MTSPYLAALGAAPLLLLSSAFAQDQGKVYLGIGAGAGGFPGASETFEVEVVSLSDPSLADLFADSNSEEDLELSPAFALKLLAGYRMTDSLALEVERSARGAVFDADENLFIGTVYTGVNAVFYPQVRGRLRPYIGVGAGYGALALEDESSSNSFPGEESDYDGVLTFQLKSGALLPLGRSHALGLEAAYYIQDSFEAYTDPVVGGGGAELDLTSSFELNSFEVTLNYRFQFGGFSR</sequence>
<dbReference type="EMBL" id="JANIBC010000001">
    <property type="protein sequence ID" value="MCQ8184420.1"/>
    <property type="molecule type" value="Genomic_DNA"/>
</dbReference>
<keyword evidence="5" id="KW-1185">Reference proteome</keyword>
<evidence type="ECO:0000313" key="4">
    <source>
        <dbReference type="EMBL" id="MCQ8184420.1"/>
    </source>
</evidence>
<dbReference type="Gene3D" id="2.40.160.20">
    <property type="match status" value="1"/>
</dbReference>
<gene>
    <name evidence="4" type="ORF">NOG11_03380</name>
</gene>
<feature type="domain" description="Outer membrane protein beta-barrel" evidence="3">
    <location>
        <begin position="11"/>
        <end position="230"/>
    </location>
</feature>
<dbReference type="Proteomes" id="UP001142610">
    <property type="component" value="Unassembled WGS sequence"/>
</dbReference>
<dbReference type="Pfam" id="PF13505">
    <property type="entry name" value="OMP_b-brl"/>
    <property type="match status" value="1"/>
</dbReference>
<feature type="signal peptide" evidence="2">
    <location>
        <begin position="1"/>
        <end position="22"/>
    </location>
</feature>
<protein>
    <submittedName>
        <fullName evidence="4">Outer membrane beta-barrel protein</fullName>
    </submittedName>
</protein>
<proteinExistence type="predicted"/>
<comment type="caution">
    <text evidence="4">The sequence shown here is derived from an EMBL/GenBank/DDBJ whole genome shotgun (WGS) entry which is preliminary data.</text>
</comment>
<dbReference type="RefSeq" id="WP_256618223.1">
    <property type="nucleotide sequence ID" value="NZ_JANIBC010000001.1"/>
</dbReference>